<evidence type="ECO:0000259" key="1">
    <source>
        <dbReference type="Pfam" id="PF14300"/>
    </source>
</evidence>
<name>A0A5J4IPY1_9FLAO</name>
<gene>
    <name evidence="2" type="ORF">ULMA_19170</name>
</gene>
<protein>
    <recommendedName>
        <fullName evidence="1">DNA mimic protein DMP19 C-terminal domain-containing protein</fullName>
    </recommendedName>
</protein>
<dbReference type="OrthoDB" id="1435330at2"/>
<evidence type="ECO:0000313" key="2">
    <source>
        <dbReference type="EMBL" id="GER59809.1"/>
    </source>
</evidence>
<accession>A0A5J4IPY1</accession>
<comment type="caution">
    <text evidence="2">The sequence shown here is derived from an EMBL/GenBank/DDBJ whole genome shotgun (WGS) entry which is preliminary data.</text>
</comment>
<dbReference type="EMBL" id="BKCG01000004">
    <property type="protein sequence ID" value="GER59809.1"/>
    <property type="molecule type" value="Genomic_DNA"/>
</dbReference>
<dbReference type="Pfam" id="PF14300">
    <property type="entry name" value="DMP19"/>
    <property type="match status" value="1"/>
</dbReference>
<organism evidence="2 3">
    <name type="scientific">Patiriisocius marinus</name>
    <dbReference type="NCBI Taxonomy" id="1397112"/>
    <lineage>
        <taxon>Bacteria</taxon>
        <taxon>Pseudomonadati</taxon>
        <taxon>Bacteroidota</taxon>
        <taxon>Flavobacteriia</taxon>
        <taxon>Flavobacteriales</taxon>
        <taxon>Flavobacteriaceae</taxon>
        <taxon>Patiriisocius</taxon>
    </lineage>
</organism>
<dbReference type="RefSeq" id="WP_151674261.1">
    <property type="nucleotide sequence ID" value="NZ_BKCG01000004.1"/>
</dbReference>
<dbReference type="AlphaFoldDB" id="A0A5J4IPY1"/>
<keyword evidence="3" id="KW-1185">Reference proteome</keyword>
<dbReference type="Proteomes" id="UP000326509">
    <property type="component" value="Unassembled WGS sequence"/>
</dbReference>
<feature type="domain" description="DNA mimic protein DMP19 C-terminal" evidence="1">
    <location>
        <begin position="26"/>
        <end position="123"/>
    </location>
</feature>
<dbReference type="InterPro" id="IPR025402">
    <property type="entry name" value="DMP19_C"/>
</dbReference>
<reference evidence="2 3" key="1">
    <citation type="submission" date="2019-08" db="EMBL/GenBank/DDBJ databases">
        <title>Draft genome sequence of Ulvibacter marinus type strain NBRC 109484.</title>
        <authorList>
            <person name="Kawano K."/>
            <person name="Ushijima N."/>
            <person name="Kihara M."/>
            <person name="Itoh H."/>
        </authorList>
    </citation>
    <scope>NUCLEOTIDE SEQUENCE [LARGE SCALE GENOMIC DNA]</scope>
    <source>
        <strain evidence="2 3">NBRC 109484</strain>
    </source>
</reference>
<evidence type="ECO:0000313" key="3">
    <source>
        <dbReference type="Proteomes" id="UP000326509"/>
    </source>
</evidence>
<proteinExistence type="predicted"/>
<sequence>MTRDDFQEAWELIVVKGFSNYEELTKNERIWFNIEPLVVDGLIDHYINYGAEYNSDTIADLKLLNQHEIAELMIEFNSKFKKGVPADIDDRNGEIGKFKEAFIEEIDEKFWVLNDKLEISLLSHITQNFK</sequence>